<name>A0ACB5SDV0_9PEZI</name>
<reference evidence="1" key="1">
    <citation type="submission" date="2024-09" db="EMBL/GenBank/DDBJ databases">
        <title>Draft Genome Sequences of Neofusicoccum parvum.</title>
        <authorList>
            <person name="Ashida A."/>
            <person name="Camagna M."/>
            <person name="Tanaka A."/>
            <person name="Takemoto D."/>
        </authorList>
    </citation>
    <scope>NUCLEOTIDE SEQUENCE</scope>
    <source>
        <strain evidence="1">PPO83</strain>
    </source>
</reference>
<comment type="caution">
    <text evidence="1">The sequence shown here is derived from an EMBL/GenBank/DDBJ whole genome shotgun (WGS) entry which is preliminary data.</text>
</comment>
<gene>
    <name evidence="1" type="primary">g2824</name>
    <name evidence="1" type="ORF">NpPPO83_00002824</name>
</gene>
<dbReference type="Proteomes" id="UP001165186">
    <property type="component" value="Unassembled WGS sequence"/>
</dbReference>
<dbReference type="EMBL" id="BSXG01000284">
    <property type="protein sequence ID" value="GME36077.1"/>
    <property type="molecule type" value="Genomic_DNA"/>
</dbReference>
<protein>
    <submittedName>
        <fullName evidence="1">FAD binding domain protein</fullName>
    </submittedName>
</protein>
<accession>A0ACB5SDV0</accession>
<proteinExistence type="predicted"/>
<sequence length="350" mass="39536">MSHSVLGDPSWLALCLVIYGIGSSYLKSDFYDSFDTPYDGKAMASMFSTRSPAEHKHLKTAVASKFSLTSLRNMEPLVDECSDIFLDAMRDLAGKPVNLGEWLQWYAFDVIGAITFRQRFGFMEKRQDVENMISGIETGLWYGALVGQVPGLHGFLLGQQWVMRLLDRVPALRAVHPVPKITRVKAEQEGRISDKVTLEECLKLPYLQAVMKEAMRMHPGVGFVLERVVPAQGDTLCGIDIPGGTVVGMNAWVIHHDRTVFGNDADVFRPERWLEAPPEQLRVMERCFLSFGAGSRSCIGKNISIMEMGKLVPRILRAFDIEWASTADDWTVETYWFSKQTNFIARFKQR</sequence>
<evidence type="ECO:0000313" key="2">
    <source>
        <dbReference type="Proteomes" id="UP001165186"/>
    </source>
</evidence>
<evidence type="ECO:0000313" key="1">
    <source>
        <dbReference type="EMBL" id="GME36077.1"/>
    </source>
</evidence>
<organism evidence="1 2">
    <name type="scientific">Neofusicoccum parvum</name>
    <dbReference type="NCBI Taxonomy" id="310453"/>
    <lineage>
        <taxon>Eukaryota</taxon>
        <taxon>Fungi</taxon>
        <taxon>Dikarya</taxon>
        <taxon>Ascomycota</taxon>
        <taxon>Pezizomycotina</taxon>
        <taxon>Dothideomycetes</taxon>
        <taxon>Dothideomycetes incertae sedis</taxon>
        <taxon>Botryosphaeriales</taxon>
        <taxon>Botryosphaeriaceae</taxon>
        <taxon>Neofusicoccum</taxon>
    </lineage>
</organism>
<keyword evidence="2" id="KW-1185">Reference proteome</keyword>